<keyword evidence="2" id="KW-0269">Exonuclease</keyword>
<protein>
    <submittedName>
        <fullName evidence="2">Endonuclease exonuclease phosphatase</fullName>
    </submittedName>
</protein>
<keyword evidence="2" id="KW-0540">Nuclease</keyword>
<proteinExistence type="predicted"/>
<name>A0A8H4LDH4_9HYPO</name>
<gene>
    <name evidence="2" type="ORF">FALBO_6332</name>
</gene>
<dbReference type="GO" id="GO:0004527">
    <property type="term" value="F:exonuclease activity"/>
    <property type="evidence" value="ECO:0007669"/>
    <property type="project" value="UniProtKB-KW"/>
</dbReference>
<keyword evidence="2" id="KW-0378">Hydrolase</keyword>
<feature type="region of interest" description="Disordered" evidence="1">
    <location>
        <begin position="229"/>
        <end position="270"/>
    </location>
</feature>
<dbReference type="GO" id="GO:0004519">
    <property type="term" value="F:endonuclease activity"/>
    <property type="evidence" value="ECO:0007669"/>
    <property type="project" value="UniProtKB-KW"/>
</dbReference>
<evidence type="ECO:0000313" key="3">
    <source>
        <dbReference type="Proteomes" id="UP000554235"/>
    </source>
</evidence>
<dbReference type="Proteomes" id="UP000554235">
    <property type="component" value="Unassembled WGS sequence"/>
</dbReference>
<comment type="caution">
    <text evidence="2">The sequence shown here is derived from an EMBL/GenBank/DDBJ whole genome shotgun (WGS) entry which is preliminary data.</text>
</comment>
<organism evidence="2 3">
    <name type="scientific">Fusarium albosuccineum</name>
    <dbReference type="NCBI Taxonomy" id="1237068"/>
    <lineage>
        <taxon>Eukaryota</taxon>
        <taxon>Fungi</taxon>
        <taxon>Dikarya</taxon>
        <taxon>Ascomycota</taxon>
        <taxon>Pezizomycotina</taxon>
        <taxon>Sordariomycetes</taxon>
        <taxon>Hypocreomycetidae</taxon>
        <taxon>Hypocreales</taxon>
        <taxon>Nectriaceae</taxon>
        <taxon>Fusarium</taxon>
        <taxon>Fusarium decemcellulare species complex</taxon>
    </lineage>
</organism>
<accession>A0A8H4LDH4</accession>
<reference evidence="2 3" key="1">
    <citation type="submission" date="2020-01" db="EMBL/GenBank/DDBJ databases">
        <title>Identification and distribution of gene clusters putatively required for synthesis of sphingolipid metabolism inhibitors in phylogenetically diverse species of the filamentous fungus Fusarium.</title>
        <authorList>
            <person name="Kim H.-S."/>
            <person name="Busman M."/>
            <person name="Brown D.W."/>
            <person name="Divon H."/>
            <person name="Uhlig S."/>
            <person name="Proctor R.H."/>
        </authorList>
    </citation>
    <scope>NUCLEOTIDE SEQUENCE [LARGE SCALE GENOMIC DNA]</scope>
    <source>
        <strain evidence="2 3">NRRL 20459</strain>
    </source>
</reference>
<evidence type="ECO:0000313" key="2">
    <source>
        <dbReference type="EMBL" id="KAF4466806.1"/>
    </source>
</evidence>
<dbReference type="OrthoDB" id="5243754at2759"/>
<evidence type="ECO:0000256" key="1">
    <source>
        <dbReference type="SAM" id="MobiDB-lite"/>
    </source>
</evidence>
<sequence length="349" mass="38363">MDYASVVWSHARGERELAWLNRAQKMGAQAITGAFRTVSRAVAEAEAGIQTVDGRHAQAGTKLYINVQTSPKTHQLATLKVLASRRYLSPFKRLAFACETSGIERMEPIQAYAVPPWHSRVSLVCEADRDAAKAAANDTKDIVIATRASDREGLVGMGGFSTHKATGQASRVVARYLVTLGSRDDQNPYAAKLEIYKHVERLAKGNNRAKMIWAPSRNDHFTTYRKAKRQAKKATKAGCTPESPPYQARSTRARLATSQSQRQRALPDRAGSYSKRIDRALPSEHTKALYNGLKRREADMLSQLRTGTARINSYLCKIGAAESDMCECGRAPETIGPLSIAMHEMGDGA</sequence>
<keyword evidence="3" id="KW-1185">Reference proteome</keyword>
<keyword evidence="2" id="KW-0255">Endonuclease</keyword>
<dbReference type="AlphaFoldDB" id="A0A8H4LDH4"/>
<dbReference type="EMBL" id="JAADYS010000820">
    <property type="protein sequence ID" value="KAF4466806.1"/>
    <property type="molecule type" value="Genomic_DNA"/>
</dbReference>